<evidence type="ECO:0000313" key="2">
    <source>
        <dbReference type="EMBL" id="MFC6042710.1"/>
    </source>
</evidence>
<dbReference type="InterPro" id="IPR011659">
    <property type="entry name" value="WD40"/>
</dbReference>
<dbReference type="Gene3D" id="2.120.10.30">
    <property type="entry name" value="TolB, C-terminal domain"/>
    <property type="match status" value="1"/>
</dbReference>
<sequence length="416" mass="43785">MLRLLGRALPVASLIIASLTVVGGVSPSTAAASGPGTIVYVKGHDVYVALPDGTGERRLTTNGSAAAPWVSPDGDDNGIVVAARGTVVYRMNQWGQVLNSFDPPDSADTAGDPIGGAITHVAISADGRRVAYTYQHYTCPPLLSCKTRWITAVSAADHLTNPGEFGPTPFDNPTWVSGSRLLVNGRDADGIQAFDLGVRTSSWFNDGDGTGYYTGPVTEPALARTGESFAAVYKSAIVTYAMSGDVRSGTLPDSPSPRCGISSPGDISGPTFAPDGAALAWQEPDGVWTKQAPLDCSVQPELVIPGASQPAWTAAALQRTRPPEPKPIALDLKQKPAIKGTARVGKRLNASSGRWSPAPGKVAYQWLRNGKAIKRATKSSYRPVRTDRGRHVSVRVTVSRSGFARSTAISKAIRIR</sequence>
<dbReference type="SUPFAM" id="SSF82171">
    <property type="entry name" value="DPP6 N-terminal domain-like"/>
    <property type="match status" value="1"/>
</dbReference>
<keyword evidence="3" id="KW-1185">Reference proteome</keyword>
<keyword evidence="1" id="KW-0732">Signal</keyword>
<dbReference type="Proteomes" id="UP001596135">
    <property type="component" value="Unassembled WGS sequence"/>
</dbReference>
<dbReference type="RefSeq" id="WP_379151926.1">
    <property type="nucleotide sequence ID" value="NZ_JBHSRJ010000004.1"/>
</dbReference>
<evidence type="ECO:0000256" key="1">
    <source>
        <dbReference type="SAM" id="SignalP"/>
    </source>
</evidence>
<accession>A0ABW1LFE9</accession>
<dbReference type="EMBL" id="JBHSRJ010000004">
    <property type="protein sequence ID" value="MFC6042710.1"/>
    <property type="molecule type" value="Genomic_DNA"/>
</dbReference>
<proteinExistence type="predicted"/>
<dbReference type="InterPro" id="IPR011042">
    <property type="entry name" value="6-blade_b-propeller_TolB-like"/>
</dbReference>
<feature type="signal peptide" evidence="1">
    <location>
        <begin position="1"/>
        <end position="23"/>
    </location>
</feature>
<dbReference type="Gene3D" id="2.60.40.2700">
    <property type="match status" value="1"/>
</dbReference>
<name>A0ABW1LFE9_9ACTN</name>
<evidence type="ECO:0000313" key="3">
    <source>
        <dbReference type="Proteomes" id="UP001596135"/>
    </source>
</evidence>
<comment type="caution">
    <text evidence="2">The sequence shown here is derived from an EMBL/GenBank/DDBJ whole genome shotgun (WGS) entry which is preliminary data.</text>
</comment>
<dbReference type="Pfam" id="PF07676">
    <property type="entry name" value="PD40"/>
    <property type="match status" value="1"/>
</dbReference>
<organism evidence="2 3">
    <name type="scientific">Nocardioides hankookensis</name>
    <dbReference type="NCBI Taxonomy" id="443157"/>
    <lineage>
        <taxon>Bacteria</taxon>
        <taxon>Bacillati</taxon>
        <taxon>Actinomycetota</taxon>
        <taxon>Actinomycetes</taxon>
        <taxon>Propionibacteriales</taxon>
        <taxon>Nocardioidaceae</taxon>
        <taxon>Nocardioides</taxon>
    </lineage>
</organism>
<protein>
    <submittedName>
        <fullName evidence="2">Uncharacterized protein</fullName>
    </submittedName>
</protein>
<gene>
    <name evidence="2" type="ORF">ACFPYL_06485</name>
</gene>
<reference evidence="3" key="1">
    <citation type="journal article" date="2019" name="Int. J. Syst. Evol. Microbiol.">
        <title>The Global Catalogue of Microorganisms (GCM) 10K type strain sequencing project: providing services to taxonomists for standard genome sequencing and annotation.</title>
        <authorList>
            <consortium name="The Broad Institute Genomics Platform"/>
            <consortium name="The Broad Institute Genome Sequencing Center for Infectious Disease"/>
            <person name="Wu L."/>
            <person name="Ma J."/>
        </authorList>
    </citation>
    <scope>NUCLEOTIDE SEQUENCE [LARGE SCALE GENOMIC DNA]</scope>
    <source>
        <strain evidence="3">CCUG 54522</strain>
    </source>
</reference>
<feature type="chain" id="PRO_5047147044" evidence="1">
    <location>
        <begin position="24"/>
        <end position="416"/>
    </location>
</feature>